<evidence type="ECO:0000256" key="1">
    <source>
        <dbReference type="ARBA" id="ARBA00022679"/>
    </source>
</evidence>
<evidence type="ECO:0000313" key="5">
    <source>
        <dbReference type="EMBL" id="OSD03697.1"/>
    </source>
</evidence>
<reference evidence="5 6" key="1">
    <citation type="journal article" date="2015" name="Biotechnol. Biofuels">
        <title>Enhanced degradation of softwood versus hardwood by the white-rot fungus Pycnoporus coccineus.</title>
        <authorList>
            <person name="Couturier M."/>
            <person name="Navarro D."/>
            <person name="Chevret D."/>
            <person name="Henrissat B."/>
            <person name="Piumi F."/>
            <person name="Ruiz-Duenas F.J."/>
            <person name="Martinez A.T."/>
            <person name="Grigoriev I.V."/>
            <person name="Riley R."/>
            <person name="Lipzen A."/>
            <person name="Berrin J.G."/>
            <person name="Master E.R."/>
            <person name="Rosso M.N."/>
        </authorList>
    </citation>
    <scope>NUCLEOTIDE SEQUENCE [LARGE SCALE GENOMIC DNA]</scope>
    <source>
        <strain evidence="5 6">BRFM310</strain>
    </source>
</reference>
<dbReference type="GO" id="GO:0004596">
    <property type="term" value="F:protein-N-terminal amino-acid acetyltransferase activity"/>
    <property type="evidence" value="ECO:0007669"/>
    <property type="project" value="InterPro"/>
</dbReference>
<dbReference type="AlphaFoldDB" id="A0A1Y2IRI5"/>
<dbReference type="PANTHER" id="PTHR45896:SF1">
    <property type="entry name" value="N-ALPHA-ACETYLTRANSFERASE 30"/>
    <property type="match status" value="1"/>
</dbReference>
<proteinExistence type="inferred from homology"/>
<dbReference type="InterPro" id="IPR016181">
    <property type="entry name" value="Acyl_CoA_acyltransferase"/>
</dbReference>
<accession>A0A1Y2IRI5</accession>
<evidence type="ECO:0000256" key="3">
    <source>
        <dbReference type="ARBA" id="ARBA00024025"/>
    </source>
</evidence>
<dbReference type="CDD" id="cd04301">
    <property type="entry name" value="NAT_SF"/>
    <property type="match status" value="1"/>
</dbReference>
<comment type="similarity">
    <text evidence="3">Belongs to the acetyltransferase family. MAK3 subfamily.</text>
</comment>
<dbReference type="PROSITE" id="PS51186">
    <property type="entry name" value="GNAT"/>
    <property type="match status" value="1"/>
</dbReference>
<keyword evidence="2 5" id="KW-0012">Acyltransferase</keyword>
<dbReference type="PANTHER" id="PTHR45896">
    <property type="entry name" value="N-ALPHA-ACETYLTRANSFERASE 30"/>
    <property type="match status" value="1"/>
</dbReference>
<dbReference type="GO" id="GO:0031417">
    <property type="term" value="C:NatC complex"/>
    <property type="evidence" value="ECO:0007669"/>
    <property type="project" value="TreeGrafter"/>
</dbReference>
<dbReference type="InterPro" id="IPR044542">
    <property type="entry name" value="NAA30-like"/>
</dbReference>
<sequence>MSSIVYRQYSGESELPHIMALVQHELSEPYVIYTYRYFLQQWPHLAFLAYPSQSSDPVGVVVCKQSMHRERTNRGYIAMLSVHKNWRKRGIASTLVRQTIEVMKKHGVEEVVLETEYDNSAALSLYESLGFIREKRLYRFYLNGKDAFRLVLVVPPPDLDEDDQDGRKALPIRYLAPPRTMISIPPLPYDSDDEVSSR</sequence>
<organism evidence="5 6">
    <name type="scientific">Trametes coccinea (strain BRFM310)</name>
    <name type="common">Pycnoporus coccineus</name>
    <dbReference type="NCBI Taxonomy" id="1353009"/>
    <lineage>
        <taxon>Eukaryota</taxon>
        <taxon>Fungi</taxon>
        <taxon>Dikarya</taxon>
        <taxon>Basidiomycota</taxon>
        <taxon>Agaricomycotina</taxon>
        <taxon>Agaricomycetes</taxon>
        <taxon>Polyporales</taxon>
        <taxon>Polyporaceae</taxon>
        <taxon>Trametes</taxon>
    </lineage>
</organism>
<dbReference type="InterPro" id="IPR000182">
    <property type="entry name" value="GNAT_dom"/>
</dbReference>
<dbReference type="STRING" id="1353009.A0A1Y2IRI5"/>
<keyword evidence="6" id="KW-1185">Reference proteome</keyword>
<evidence type="ECO:0000256" key="2">
    <source>
        <dbReference type="ARBA" id="ARBA00023315"/>
    </source>
</evidence>
<evidence type="ECO:0000313" key="6">
    <source>
        <dbReference type="Proteomes" id="UP000193067"/>
    </source>
</evidence>
<dbReference type="Proteomes" id="UP000193067">
    <property type="component" value="Unassembled WGS sequence"/>
</dbReference>
<dbReference type="Gene3D" id="3.40.630.30">
    <property type="match status" value="1"/>
</dbReference>
<gene>
    <name evidence="5" type="ORF">PYCCODRAFT_1434091</name>
</gene>
<name>A0A1Y2IRI5_TRAC3</name>
<evidence type="ECO:0000259" key="4">
    <source>
        <dbReference type="PROSITE" id="PS51186"/>
    </source>
</evidence>
<feature type="domain" description="N-acetyltransferase" evidence="4">
    <location>
        <begin position="4"/>
        <end position="155"/>
    </location>
</feature>
<keyword evidence="1 5" id="KW-0808">Transferase</keyword>
<dbReference type="EMBL" id="KZ084099">
    <property type="protein sequence ID" value="OSD03697.1"/>
    <property type="molecule type" value="Genomic_DNA"/>
</dbReference>
<protein>
    <submittedName>
        <fullName evidence="5">Acyl-CoA N-acyltransferase</fullName>
    </submittedName>
</protein>
<dbReference type="Pfam" id="PF00583">
    <property type="entry name" value="Acetyltransf_1"/>
    <property type="match status" value="1"/>
</dbReference>
<dbReference type="FunFam" id="3.40.630.30:FF:000091">
    <property type="entry name" value="Peptide alpha-N-acetyltransferase"/>
    <property type="match status" value="1"/>
</dbReference>
<dbReference type="SUPFAM" id="SSF55729">
    <property type="entry name" value="Acyl-CoA N-acyltransferases (Nat)"/>
    <property type="match status" value="1"/>
</dbReference>
<dbReference type="OrthoDB" id="249099at2759"/>